<reference evidence="1 2" key="1">
    <citation type="submission" date="2014-02" db="EMBL/GenBank/DDBJ databases">
        <title>The small core and large imbalanced accessory genome model reveals a collaborative survival strategy of Sorangium cellulosum strains in nature.</title>
        <authorList>
            <person name="Han K."/>
            <person name="Peng R."/>
            <person name="Blom J."/>
            <person name="Li Y.-Z."/>
        </authorList>
    </citation>
    <scope>NUCLEOTIDE SEQUENCE [LARGE SCALE GENOMIC DNA]</scope>
    <source>
        <strain evidence="1 2">So0157-25</strain>
    </source>
</reference>
<evidence type="ECO:0000313" key="2">
    <source>
        <dbReference type="Proteomes" id="UP000075420"/>
    </source>
</evidence>
<dbReference type="EMBL" id="JELY01003408">
    <property type="protein sequence ID" value="KYF49119.1"/>
    <property type="molecule type" value="Genomic_DNA"/>
</dbReference>
<dbReference type="Proteomes" id="UP000075420">
    <property type="component" value="Unassembled WGS sequence"/>
</dbReference>
<organism evidence="1 2">
    <name type="scientific">Sorangium cellulosum</name>
    <name type="common">Polyangium cellulosum</name>
    <dbReference type="NCBI Taxonomy" id="56"/>
    <lineage>
        <taxon>Bacteria</taxon>
        <taxon>Pseudomonadati</taxon>
        <taxon>Myxococcota</taxon>
        <taxon>Polyangia</taxon>
        <taxon>Polyangiales</taxon>
        <taxon>Polyangiaceae</taxon>
        <taxon>Sorangium</taxon>
    </lineage>
</organism>
<name>A0A150P273_SORCE</name>
<comment type="caution">
    <text evidence="1">The sequence shown here is derived from an EMBL/GenBank/DDBJ whole genome shotgun (WGS) entry which is preliminary data.</text>
</comment>
<accession>A0A150P273</accession>
<evidence type="ECO:0000313" key="1">
    <source>
        <dbReference type="EMBL" id="KYF49119.1"/>
    </source>
</evidence>
<protein>
    <submittedName>
        <fullName evidence="1">Uncharacterized protein</fullName>
    </submittedName>
</protein>
<proteinExistence type="predicted"/>
<dbReference type="AlphaFoldDB" id="A0A150P273"/>
<sequence>MGSDLESSPFHRQLLAALDGLRGLALADLGPAALLVALTVVGDAIRLGVEVPSPVMRAAEALPNDAFRAAFLALYEETATWALPVEPDTTGDLPDFAWAVRRRDEAESVIVAARRVLVPRGTLLEELEEVRAFDAFLMLSDFTCGGRLGRTDAERAMGERGLLATPGSWVEALPDLERAEERIAEAEKTTSEPLPFAMPSDASVDAYVTQGRLAAWIEGAARRSPAFAEELEAMIDASFAAGAMVVSLRALRWLSGRPGRSRASKPGAAPAKRPSVRITAVPPAALAAADRNEALVAPQRTVHLGALDPLDVEASLTVSVETATLQLFPARGLDLARVQLGSAVIHAPDAEGIWRVKVPTTDQPLDLRVQACDGRVFEEIIELGPEG</sequence>
<gene>
    <name evidence="1" type="ORF">BE08_43095</name>
</gene>